<keyword evidence="2" id="KW-0271">Exosome</keyword>
<dbReference type="Gene3D" id="2.40.50.140">
    <property type="entry name" value="Nucleic acid-binding proteins"/>
    <property type="match status" value="1"/>
</dbReference>
<accession>A0A098VQB8</accession>
<dbReference type="GO" id="GO:0003676">
    <property type="term" value="F:nucleic acid binding"/>
    <property type="evidence" value="ECO:0007669"/>
    <property type="project" value="InterPro"/>
</dbReference>
<gene>
    <name evidence="4" type="ORF">DI09_48p50</name>
</gene>
<dbReference type="VEuPathDB" id="MicrosporidiaDB:DI09_48p50"/>
<dbReference type="GO" id="GO:0005730">
    <property type="term" value="C:nucleolus"/>
    <property type="evidence" value="ECO:0007669"/>
    <property type="project" value="UniProtKB-SubCell"/>
</dbReference>
<evidence type="ECO:0000313" key="5">
    <source>
        <dbReference type="Proteomes" id="UP000029725"/>
    </source>
</evidence>
<protein>
    <recommendedName>
        <fullName evidence="3">S1 motif domain-containing protein</fullName>
    </recommendedName>
</protein>
<dbReference type="EMBL" id="JMKJ01000432">
    <property type="protein sequence ID" value="KGG50999.1"/>
    <property type="molecule type" value="Genomic_DNA"/>
</dbReference>
<proteinExistence type="predicted"/>
<dbReference type="AlphaFoldDB" id="A0A098VQB8"/>
<dbReference type="GeneID" id="25260114"/>
<evidence type="ECO:0000313" key="4">
    <source>
        <dbReference type="EMBL" id="KGG50999.1"/>
    </source>
</evidence>
<organism evidence="4 5">
    <name type="scientific">Mitosporidium daphniae</name>
    <dbReference type="NCBI Taxonomy" id="1485682"/>
    <lineage>
        <taxon>Eukaryota</taxon>
        <taxon>Fungi</taxon>
        <taxon>Fungi incertae sedis</taxon>
        <taxon>Microsporidia</taxon>
        <taxon>Mitosporidium</taxon>
    </lineage>
</organism>
<feature type="domain" description="S1 motif" evidence="3">
    <location>
        <begin position="87"/>
        <end position="173"/>
    </location>
</feature>
<dbReference type="OrthoDB" id="440760at2759"/>
<name>A0A098VQB8_9MICR</name>
<keyword evidence="5" id="KW-1185">Reference proteome</keyword>
<dbReference type="InterPro" id="IPR003029">
    <property type="entry name" value="S1_domain"/>
</dbReference>
<evidence type="ECO:0000256" key="2">
    <source>
        <dbReference type="ARBA" id="ARBA00022835"/>
    </source>
</evidence>
<dbReference type="PANTHER" id="PTHR12686">
    <property type="entry name" value="3'-5' EXORIBONUCLEASE CSL4-RELATED"/>
    <property type="match status" value="1"/>
</dbReference>
<dbReference type="InterPro" id="IPR039771">
    <property type="entry name" value="Csl4"/>
</dbReference>
<comment type="subcellular location">
    <subcellularLocation>
        <location evidence="1">Nucleus</location>
        <location evidence="1">Nucleolus</location>
    </subcellularLocation>
</comment>
<dbReference type="PANTHER" id="PTHR12686:SF8">
    <property type="entry name" value="EXOSOME COMPLEX COMPONENT CSL4"/>
    <property type="match status" value="1"/>
</dbReference>
<dbReference type="PROSITE" id="PS50126">
    <property type="entry name" value="S1"/>
    <property type="match status" value="1"/>
</dbReference>
<sequence length="222" mass="23949">MSFVFPGQKIVPSNKITPARSEAMLAEAGLYRSLEDSFLHASLFGRLSVISSGNTRSTSFSILPPFCNTKIEDTHRIGPVTSHPKAGDLVIGKVTKISQRNVSVTILLLAVDSTNYSRCSAGHSGIIRLNDIYNRILGENTQHVAISAFRPGDIVRVRVLAIAEGNIYYLSSASADLGVIYARNSTTGNPMTPVSAEEMICPLSSQIEPRKVAAVDTIKDTK</sequence>
<evidence type="ECO:0000256" key="1">
    <source>
        <dbReference type="ARBA" id="ARBA00004604"/>
    </source>
</evidence>
<evidence type="ECO:0000259" key="3">
    <source>
        <dbReference type="PROSITE" id="PS50126"/>
    </source>
</evidence>
<dbReference type="Proteomes" id="UP000029725">
    <property type="component" value="Unassembled WGS sequence"/>
</dbReference>
<comment type="caution">
    <text evidence="4">The sequence shown here is derived from an EMBL/GenBank/DDBJ whole genome shotgun (WGS) entry which is preliminary data.</text>
</comment>
<dbReference type="GO" id="GO:0006396">
    <property type="term" value="P:RNA processing"/>
    <property type="evidence" value="ECO:0007669"/>
    <property type="project" value="InterPro"/>
</dbReference>
<dbReference type="InterPro" id="IPR012340">
    <property type="entry name" value="NA-bd_OB-fold"/>
</dbReference>
<dbReference type="RefSeq" id="XP_013237450.1">
    <property type="nucleotide sequence ID" value="XM_013381996.1"/>
</dbReference>
<dbReference type="SUPFAM" id="SSF50249">
    <property type="entry name" value="Nucleic acid-binding proteins"/>
    <property type="match status" value="1"/>
</dbReference>
<dbReference type="HOGENOM" id="CLU_067135_3_0_1"/>
<reference evidence="4 5" key="1">
    <citation type="submission" date="2014-04" db="EMBL/GenBank/DDBJ databases">
        <title>A new species of microsporidia sheds light on the evolution of extreme parasitism.</title>
        <authorList>
            <person name="Haag K.L."/>
            <person name="James T.Y."/>
            <person name="Larsson R."/>
            <person name="Schaer T.M."/>
            <person name="Refardt D."/>
            <person name="Pombert J.-F."/>
            <person name="Ebert D."/>
        </authorList>
    </citation>
    <scope>NUCLEOTIDE SEQUENCE [LARGE SCALE GENOMIC DNA]</scope>
    <source>
        <strain evidence="4 5">UGP3</strain>
        <tissue evidence="4">Spores</tissue>
    </source>
</reference>
<dbReference type="GO" id="GO:0000178">
    <property type="term" value="C:exosome (RNase complex)"/>
    <property type="evidence" value="ECO:0007669"/>
    <property type="project" value="UniProtKB-KW"/>
</dbReference>